<evidence type="ECO:0000313" key="10">
    <source>
        <dbReference type="EMBL" id="PXX48042.1"/>
    </source>
</evidence>
<keyword evidence="5" id="KW-0648">Protein biosynthesis</keyword>
<evidence type="ECO:0000256" key="5">
    <source>
        <dbReference type="ARBA" id="ARBA00022917"/>
    </source>
</evidence>
<dbReference type="SUPFAM" id="SSF50447">
    <property type="entry name" value="Translation proteins"/>
    <property type="match status" value="1"/>
</dbReference>
<evidence type="ECO:0000256" key="8">
    <source>
        <dbReference type="ARBA" id="ARBA00031615"/>
    </source>
</evidence>
<dbReference type="InterPro" id="IPR050055">
    <property type="entry name" value="EF-Tu_GTPase"/>
</dbReference>
<dbReference type="CDD" id="cd04171">
    <property type="entry name" value="SelB"/>
    <property type="match status" value="1"/>
</dbReference>
<gene>
    <name evidence="10" type="ORF">DFR38_108133</name>
</gene>
<dbReference type="GO" id="GO:0005525">
    <property type="term" value="F:GTP binding"/>
    <property type="evidence" value="ECO:0007669"/>
    <property type="project" value="UniProtKB-KW"/>
</dbReference>
<dbReference type="InterPro" id="IPR004535">
    <property type="entry name" value="Transl_elong_SelB"/>
</dbReference>
<dbReference type="PROSITE" id="PS51722">
    <property type="entry name" value="G_TR_2"/>
    <property type="match status" value="1"/>
</dbReference>
<dbReference type="GO" id="GO:0001514">
    <property type="term" value="P:selenocysteine incorporation"/>
    <property type="evidence" value="ECO:0007669"/>
    <property type="project" value="InterPro"/>
</dbReference>
<accession>A0A318JJF7</accession>
<dbReference type="GO" id="GO:0005737">
    <property type="term" value="C:cytoplasm"/>
    <property type="evidence" value="ECO:0007669"/>
    <property type="project" value="UniProtKB-SubCell"/>
</dbReference>
<dbReference type="InterPro" id="IPR009000">
    <property type="entry name" value="Transl_B-barrel_sf"/>
</dbReference>
<evidence type="ECO:0000256" key="4">
    <source>
        <dbReference type="ARBA" id="ARBA00022741"/>
    </source>
</evidence>
<dbReference type="OrthoDB" id="9803139at2"/>
<dbReference type="Pfam" id="PF00009">
    <property type="entry name" value="GTP_EFTU"/>
    <property type="match status" value="1"/>
</dbReference>
<dbReference type="NCBIfam" id="TIGR00475">
    <property type="entry name" value="selB"/>
    <property type="match status" value="1"/>
</dbReference>
<dbReference type="SUPFAM" id="SSF46785">
    <property type="entry name" value="Winged helix' DNA-binding domain"/>
    <property type="match status" value="3"/>
</dbReference>
<dbReference type="PANTHER" id="PTHR43721">
    <property type="entry name" value="ELONGATION FACTOR TU-RELATED"/>
    <property type="match status" value="1"/>
</dbReference>
<dbReference type="Pfam" id="PF21214">
    <property type="entry name" value="WHD_2nd_SelB_bact"/>
    <property type="match status" value="1"/>
</dbReference>
<sequence length="641" mass="70156">MIFASAGHIDHGKTALLQALTGHNADRLPEEKKRGMTIDLGYVYLPQADGRVLGFVDVPGHEKFLANMLCGLSGIPHALLVVAADDGIMPQTREHLAILQLSGIAQLSVVISKCDLVDQARLQQVTADIRQLLQASRWAAAPLFVVSSHSGEGIAGLRQHLLQQSSLPDAAASLRFRLAIDRAFTLSGAGLVVTGTALGGRVAVGDKLWLTGRNVPVRVRSLHVQNASASQGQAGQRIALNLVGDVEKQQVQRGDWLLATAPPPPSQRITIALQAIAPLKHWQAVHIHHAARHTTGRLALLSRSQLEAGAHTLAELTLDQPLWLADGDRLILRDASARDTIAGAQVLELQPPTRGKRLPERLEHLQQLQESMLNLPAKLAVLGRQQAVMLDDFAWANQLPDHGMQALLQHSTGQQVADRLYAAERWAGLQQKLLDGLARLHQQHPDQLGASRGRLRRLALPSEPEATVNLLLEQLLQQGSLRQTRGWLHLPQHLLAFTPQEEVQWQQLAPHFANSSEPHWVRDLAAASGMEEETLRQLLRKAARLGHVLAVVPDRYFAAETMQGMADIVRQLCQQHGHADAASFRNQLACGRKLAIQILEFFDRSGFTRRLGDRHLLRENLLFAGHSTSSSQGTDETSPAG</sequence>
<dbReference type="EMBL" id="QJKC01000008">
    <property type="protein sequence ID" value="PXX48042.1"/>
    <property type="molecule type" value="Genomic_DNA"/>
</dbReference>
<dbReference type="RefSeq" id="WP_110313364.1">
    <property type="nucleotide sequence ID" value="NZ_QJKC01000008.1"/>
</dbReference>
<dbReference type="Gene3D" id="2.40.30.10">
    <property type="entry name" value="Translation factors"/>
    <property type="match status" value="1"/>
</dbReference>
<dbReference type="InterPro" id="IPR048931">
    <property type="entry name" value="WHD_2nd_SelB_bact"/>
</dbReference>
<organism evidence="10 11">
    <name type="scientific">Aquitalea magnusonii</name>
    <dbReference type="NCBI Taxonomy" id="332411"/>
    <lineage>
        <taxon>Bacteria</taxon>
        <taxon>Pseudomonadati</taxon>
        <taxon>Pseudomonadota</taxon>
        <taxon>Betaproteobacteria</taxon>
        <taxon>Neisseriales</taxon>
        <taxon>Chromobacteriaceae</taxon>
        <taxon>Aquitalea</taxon>
    </lineage>
</organism>
<dbReference type="InterPro" id="IPR015191">
    <property type="entry name" value="SelB_WHD4"/>
</dbReference>
<dbReference type="InterPro" id="IPR036390">
    <property type="entry name" value="WH_DNA-bd_sf"/>
</dbReference>
<dbReference type="Pfam" id="PF09106">
    <property type="entry name" value="WHD_2nd_SelB"/>
    <property type="match status" value="1"/>
</dbReference>
<dbReference type="GO" id="GO:0003746">
    <property type="term" value="F:translation elongation factor activity"/>
    <property type="evidence" value="ECO:0007669"/>
    <property type="project" value="UniProtKB-KW"/>
</dbReference>
<dbReference type="InterPro" id="IPR031157">
    <property type="entry name" value="G_TR_CS"/>
</dbReference>
<dbReference type="Pfam" id="PF25461">
    <property type="entry name" value="Beta-barrel_SelB"/>
    <property type="match status" value="1"/>
</dbReference>
<dbReference type="CDD" id="cd03696">
    <property type="entry name" value="SelB_II"/>
    <property type="match status" value="1"/>
</dbReference>
<dbReference type="InterPro" id="IPR015190">
    <property type="entry name" value="Elong_fac_SelB-wing-hlx_typ-2"/>
</dbReference>
<dbReference type="SUPFAM" id="SSF52540">
    <property type="entry name" value="P-loop containing nucleoside triphosphate hydrolases"/>
    <property type="match status" value="1"/>
</dbReference>
<dbReference type="Proteomes" id="UP000248395">
    <property type="component" value="Unassembled WGS sequence"/>
</dbReference>
<keyword evidence="4" id="KW-0547">Nucleotide-binding</keyword>
<evidence type="ECO:0000256" key="1">
    <source>
        <dbReference type="ARBA" id="ARBA00004496"/>
    </source>
</evidence>
<keyword evidence="6" id="KW-0342">GTP-binding</keyword>
<feature type="domain" description="Tr-type G" evidence="9">
    <location>
        <begin position="1"/>
        <end position="169"/>
    </location>
</feature>
<evidence type="ECO:0000256" key="7">
    <source>
        <dbReference type="ARBA" id="ARBA00025526"/>
    </source>
</evidence>
<evidence type="ECO:0000256" key="6">
    <source>
        <dbReference type="ARBA" id="ARBA00023134"/>
    </source>
</evidence>
<comment type="function">
    <text evidence="7">Translation factor necessary for the incorporation of selenocysteine into proteins. It probably replaces EF-Tu for the insertion of selenocysteine directed by the UGA codon. SelB binds GTP and GDP.</text>
</comment>
<protein>
    <recommendedName>
        <fullName evidence="2">Selenocysteine-specific elongation factor</fullName>
    </recommendedName>
    <alternativeName>
        <fullName evidence="8">SelB translation factor</fullName>
    </alternativeName>
</protein>
<dbReference type="InterPro" id="IPR000795">
    <property type="entry name" value="T_Tr_GTP-bd_dom"/>
</dbReference>
<dbReference type="FunFam" id="3.40.50.300:FF:001064">
    <property type="entry name" value="Selenocysteine-specific translation elongation factor"/>
    <property type="match status" value="1"/>
</dbReference>
<dbReference type="GO" id="GO:0003924">
    <property type="term" value="F:GTPase activity"/>
    <property type="evidence" value="ECO:0007669"/>
    <property type="project" value="InterPro"/>
</dbReference>
<comment type="caution">
    <text evidence="10">The sequence shown here is derived from an EMBL/GenBank/DDBJ whole genome shotgun (WGS) entry which is preliminary data.</text>
</comment>
<name>A0A318JJF7_9NEIS</name>
<proteinExistence type="predicted"/>
<dbReference type="GO" id="GO:0003723">
    <property type="term" value="F:RNA binding"/>
    <property type="evidence" value="ECO:0007669"/>
    <property type="project" value="InterPro"/>
</dbReference>
<keyword evidence="3" id="KW-0963">Cytoplasm</keyword>
<reference evidence="10 11" key="1">
    <citation type="submission" date="2018-05" db="EMBL/GenBank/DDBJ databases">
        <title>Genomic Encyclopedia of Type Strains, Phase IV (KMG-IV): sequencing the most valuable type-strain genomes for metagenomic binning, comparative biology and taxonomic classification.</title>
        <authorList>
            <person name="Goeker M."/>
        </authorList>
    </citation>
    <scope>NUCLEOTIDE SEQUENCE [LARGE SCALE GENOMIC DNA]</scope>
    <source>
        <strain evidence="10 11">DSM 25134</strain>
    </source>
</reference>
<dbReference type="AlphaFoldDB" id="A0A318JJF7"/>
<dbReference type="InterPro" id="IPR036388">
    <property type="entry name" value="WH-like_DNA-bd_sf"/>
</dbReference>
<keyword evidence="10" id="KW-0251">Elongation factor</keyword>
<dbReference type="PANTHER" id="PTHR43721:SF9">
    <property type="entry name" value="GTP-BINDING PROTEIN 1"/>
    <property type="match status" value="1"/>
</dbReference>
<dbReference type="CDD" id="cd15491">
    <property type="entry name" value="selB_III"/>
    <property type="match status" value="1"/>
</dbReference>
<dbReference type="InterPro" id="IPR009001">
    <property type="entry name" value="Transl_elong_EF1A/Init_IF2_C"/>
</dbReference>
<evidence type="ECO:0000256" key="3">
    <source>
        <dbReference type="ARBA" id="ARBA00022490"/>
    </source>
</evidence>
<evidence type="ECO:0000313" key="11">
    <source>
        <dbReference type="Proteomes" id="UP000248395"/>
    </source>
</evidence>
<evidence type="ECO:0000259" key="9">
    <source>
        <dbReference type="PROSITE" id="PS51722"/>
    </source>
</evidence>
<evidence type="ECO:0000256" key="2">
    <source>
        <dbReference type="ARBA" id="ARBA00015953"/>
    </source>
</evidence>
<dbReference type="InterPro" id="IPR057335">
    <property type="entry name" value="Beta-barrel_SelB"/>
</dbReference>
<dbReference type="Gene3D" id="1.10.10.10">
    <property type="entry name" value="Winged helix-like DNA-binding domain superfamily/Winged helix DNA-binding domain"/>
    <property type="match status" value="3"/>
</dbReference>
<dbReference type="Gene3D" id="3.40.50.300">
    <property type="entry name" value="P-loop containing nucleotide triphosphate hydrolases"/>
    <property type="match status" value="1"/>
</dbReference>
<dbReference type="InterPro" id="IPR027417">
    <property type="entry name" value="P-loop_NTPase"/>
</dbReference>
<keyword evidence="11" id="KW-1185">Reference proteome</keyword>
<comment type="subcellular location">
    <subcellularLocation>
        <location evidence="1">Cytoplasm</location>
    </subcellularLocation>
</comment>
<dbReference type="SUPFAM" id="SSF50465">
    <property type="entry name" value="EF-Tu/eEF-1alpha/eIF2-gamma C-terminal domain"/>
    <property type="match status" value="1"/>
</dbReference>
<dbReference type="Pfam" id="PF09107">
    <property type="entry name" value="WHD_3rd_SelB"/>
    <property type="match status" value="1"/>
</dbReference>
<dbReference type="PROSITE" id="PS00301">
    <property type="entry name" value="G_TR_1"/>
    <property type="match status" value="1"/>
</dbReference>